<accession>A0A679GLD5</accession>
<dbReference type="Proteomes" id="UP000501237">
    <property type="component" value="Chromosome"/>
</dbReference>
<dbReference type="AlphaFoldDB" id="A0A679GLD5"/>
<evidence type="ECO:0000313" key="2">
    <source>
        <dbReference type="Proteomes" id="UP000501237"/>
    </source>
</evidence>
<evidence type="ECO:0000313" key="1">
    <source>
        <dbReference type="EMBL" id="BCA26794.1"/>
    </source>
</evidence>
<dbReference type="EMBL" id="AP022642">
    <property type="protein sequence ID" value="BCA26794.1"/>
    <property type="molecule type" value="Genomic_DNA"/>
</dbReference>
<dbReference type="KEGG" id="poj:PtoMrB4_07710"/>
<name>A0A679GLD5_9GAMM</name>
<gene>
    <name evidence="1" type="ORF">PtoMrB4_07710</name>
</gene>
<protein>
    <submittedName>
        <fullName evidence="1">Uncharacterized protein</fullName>
    </submittedName>
</protein>
<organism evidence="1 2">
    <name type="scientific">Metapseudomonas otitidis</name>
    <dbReference type="NCBI Taxonomy" id="319939"/>
    <lineage>
        <taxon>Bacteria</taxon>
        <taxon>Pseudomonadati</taxon>
        <taxon>Pseudomonadota</taxon>
        <taxon>Gammaproteobacteria</taxon>
        <taxon>Pseudomonadales</taxon>
        <taxon>Pseudomonadaceae</taxon>
        <taxon>Metapseudomonas</taxon>
    </lineage>
</organism>
<proteinExistence type="predicted"/>
<sequence length="81" mass="8695">MLRINCHWILRCQRRMGLSPGTVWLKGTRPPCPAVTRRRAATIRGGQVGLLGGEAFGRACPVTGPTTRECTGAGRDGGLYT</sequence>
<reference evidence="1 2" key="1">
    <citation type="journal article" date="2020" name="Microbiol. Resour. Announc.">
        <title>Complete genome sequence of Pseudomonas otitidis strain MrB4, isolated from Lake Biwa in Japan.</title>
        <authorList>
            <person name="Miyazaki K."/>
            <person name="Hase E."/>
            <person name="Maruya T."/>
        </authorList>
    </citation>
    <scope>NUCLEOTIDE SEQUENCE [LARGE SCALE GENOMIC DNA]</scope>
    <source>
        <strain evidence="1 2">MrB4</strain>
    </source>
</reference>